<feature type="domain" description="NusG-like N-terminal" evidence="11">
    <location>
        <begin position="173"/>
        <end position="258"/>
    </location>
</feature>
<evidence type="ECO:0000313" key="14">
    <source>
        <dbReference type="Proteomes" id="UP001318860"/>
    </source>
</evidence>
<dbReference type="PROSITE" id="PS01108">
    <property type="entry name" value="RIBOSOMAL_L24"/>
    <property type="match status" value="1"/>
</dbReference>
<accession>A0ABR0V979</accession>
<feature type="region of interest" description="Disordered" evidence="10">
    <location>
        <begin position="1"/>
        <end position="137"/>
    </location>
</feature>
<evidence type="ECO:0000256" key="9">
    <source>
        <dbReference type="ARBA" id="ARBA00023242"/>
    </source>
</evidence>
<name>A0ABR0V979_REHGL</name>
<dbReference type="InterPro" id="IPR005824">
    <property type="entry name" value="KOW"/>
</dbReference>
<dbReference type="CDD" id="cd06082">
    <property type="entry name" value="KOW_Spt5_2"/>
    <property type="match status" value="1"/>
</dbReference>
<proteinExistence type="inferred from homology"/>
<dbReference type="CDD" id="cd09888">
    <property type="entry name" value="NGN_Euk"/>
    <property type="match status" value="1"/>
</dbReference>
<evidence type="ECO:0008006" key="15">
    <source>
        <dbReference type="Google" id="ProtNLM"/>
    </source>
</evidence>
<dbReference type="InterPro" id="IPR036735">
    <property type="entry name" value="NGN_dom_sf"/>
</dbReference>
<feature type="compositionally biased region" description="Pro residues" evidence="10">
    <location>
        <begin position="662"/>
        <end position="675"/>
    </location>
</feature>
<sequence length="902" mass="101041">MPRRRDEYEEDDEQDEEEYDAVDEEDEEDYDDGGKTKRKRGRSDFIDDYAEEDDEEEEDDDDEDYGGGASARGGKRHRKAASEFFDEEAAVDSDEDEEEEEGEDDFIDTGADIPDEDDRRIHRRPLLPREGEQEDVEEIERRIQERYAKSLNVEYDEEATDVEQQALLPSVRDPKLWMVKCAIGREREVAVCLMQKSIDKGPEMQIRSVIALDHLKNYIYIEADKEAHVREEMTDVLSVESKAIDISRDTWVRMKIGIYKGDLAKVVDVDNVRQRATVKLIPRIDLQALANKLEEVPKKKAFTPPARFMNIDEARELHIRVERRRDQATGDYFEKIEGMMFKDGFLYKNVSLKSLSTQNVQPTFDELEKFRHPGETGDGEMSSLTTLFANRKKGHFMKGDRVIIIKGDLRNLKGWVEKVEEDTVHIKPNEKGLPKTLAISDKELCKYFEPGNHVKVVSGATEGATGMVVSVEGHVVNIVSDTTKELVLKGVPDRPDVGLVRLREIKYKIDKKIFAKDRYKNTLSVKDVVKILDGPCRGNAMTSRFSHLRTPPRVPQSPMRPPRGGPMNFGGRHGGGRGHDALVGAVVKIRLGHYKGCKGRVKDVKGAMVRVELESQMKPGSPPSRAYEAPTPGSGWTNTPSSNYEAGTPRDSSSAYANAPSPYLPSTPGGQPPMTPSSAYLPGTPGGQPMTPGSGGLDMMSPVVGADNEGPWLLPDILVSVRRSGEESAMGVIKEVLPSEIEIVAPRKAEKIKIMGGAHRGATGKLIGIDGTDGIVKVDDTLDVKILDMLSIGWLLPLTLFPIVIKAVHRMARGEVATTAFQDRHTRLKVCLSLANIFDNIRFRRSPGRSTQLLIVVMKNHCSIGTFQNFQLFIRFIAKLSALHKIHRHAQRLPNVYLNEHD</sequence>
<feature type="compositionally biased region" description="Acidic residues" evidence="10">
    <location>
        <begin position="8"/>
        <end position="31"/>
    </location>
</feature>
<dbReference type="InterPro" id="IPR041978">
    <property type="entry name" value="KOW_Spt5_5"/>
</dbReference>
<dbReference type="InterPro" id="IPR057935">
    <property type="entry name" value="KOW_Spt5_6_plant"/>
</dbReference>
<evidence type="ECO:0000259" key="11">
    <source>
        <dbReference type="SMART" id="SM00738"/>
    </source>
</evidence>
<evidence type="ECO:0000256" key="1">
    <source>
        <dbReference type="ARBA" id="ARBA00004123"/>
    </source>
</evidence>
<dbReference type="CDD" id="cd06086">
    <property type="entry name" value="KOW_Spt5_6"/>
    <property type="match status" value="1"/>
</dbReference>
<feature type="domain" description="KOW" evidence="12">
    <location>
        <begin position="395"/>
        <end position="422"/>
    </location>
</feature>
<dbReference type="InterPro" id="IPR017071">
    <property type="entry name" value="TF_Spt5_eukaryote"/>
</dbReference>
<protein>
    <recommendedName>
        <fullName evidence="15">Transcription elongation factor SPT5</fullName>
    </recommendedName>
</protein>
<keyword evidence="14" id="KW-1185">Reference proteome</keyword>
<dbReference type="PIRSF" id="PIRSF036945">
    <property type="entry name" value="Spt5"/>
    <property type="match status" value="1"/>
</dbReference>
<feature type="compositionally biased region" description="Polar residues" evidence="10">
    <location>
        <begin position="634"/>
        <end position="645"/>
    </location>
</feature>
<dbReference type="Pfam" id="PF23287">
    <property type="entry name" value="KOW7_SPT5"/>
    <property type="match status" value="1"/>
</dbReference>
<dbReference type="CDD" id="cd06083">
    <property type="entry name" value="KOW_Spt5_3"/>
    <property type="match status" value="1"/>
</dbReference>
<dbReference type="InterPro" id="IPR039659">
    <property type="entry name" value="SPT5"/>
</dbReference>
<evidence type="ECO:0000256" key="3">
    <source>
        <dbReference type="ARBA" id="ARBA00022491"/>
    </source>
</evidence>
<dbReference type="Pfam" id="PF23038">
    <property type="entry name" value="KOW6_SPT51-2"/>
    <property type="match status" value="1"/>
</dbReference>
<comment type="caution">
    <text evidence="13">The sequence shown here is derived from an EMBL/GenBank/DDBJ whole genome shotgun (WGS) entry which is preliminary data.</text>
</comment>
<dbReference type="InterPro" id="IPR005100">
    <property type="entry name" value="NGN-domain"/>
</dbReference>
<dbReference type="Pfam" id="PF23042">
    <property type="entry name" value="KOW1_SPT5"/>
    <property type="match status" value="1"/>
</dbReference>
<keyword evidence="4" id="KW-0597">Phosphoprotein</keyword>
<dbReference type="SMART" id="SM00739">
    <property type="entry name" value="KOW"/>
    <property type="match status" value="5"/>
</dbReference>
<evidence type="ECO:0000256" key="8">
    <source>
        <dbReference type="ARBA" id="ARBA00023163"/>
    </source>
</evidence>
<dbReference type="Pfam" id="PF03439">
    <property type="entry name" value="Spt5-NGN"/>
    <property type="match status" value="1"/>
</dbReference>
<dbReference type="InterPro" id="IPR039385">
    <property type="entry name" value="NGN_Euk"/>
</dbReference>
<feature type="domain" description="KOW" evidence="12">
    <location>
        <begin position="245"/>
        <end position="272"/>
    </location>
</feature>
<dbReference type="InterPro" id="IPR057934">
    <property type="entry name" value="KOW_Spt5_7"/>
</dbReference>
<keyword evidence="5" id="KW-0677">Repeat</keyword>
<keyword evidence="6" id="KW-0805">Transcription regulation</keyword>
<dbReference type="EMBL" id="JABTTQ020001359">
    <property type="protein sequence ID" value="KAK6131488.1"/>
    <property type="molecule type" value="Genomic_DNA"/>
</dbReference>
<feature type="region of interest" description="Disordered" evidence="10">
    <location>
        <begin position="542"/>
        <end position="563"/>
    </location>
</feature>
<dbReference type="Gene3D" id="2.30.30.30">
    <property type="match status" value="4"/>
</dbReference>
<evidence type="ECO:0000256" key="6">
    <source>
        <dbReference type="ARBA" id="ARBA00023015"/>
    </source>
</evidence>
<feature type="compositionally biased region" description="Acidic residues" evidence="10">
    <location>
        <begin position="84"/>
        <end position="107"/>
    </location>
</feature>
<dbReference type="InterPro" id="IPR041975">
    <property type="entry name" value="KOW_Spt5_2"/>
</dbReference>
<reference evidence="13 14" key="1">
    <citation type="journal article" date="2021" name="Comput. Struct. Biotechnol. J.">
        <title>De novo genome assembly of the potent medicinal plant Rehmannia glutinosa using nanopore technology.</title>
        <authorList>
            <person name="Ma L."/>
            <person name="Dong C."/>
            <person name="Song C."/>
            <person name="Wang X."/>
            <person name="Zheng X."/>
            <person name="Niu Y."/>
            <person name="Chen S."/>
            <person name="Feng W."/>
        </authorList>
    </citation>
    <scope>NUCLEOTIDE SEQUENCE [LARGE SCALE GENOMIC DNA]</scope>
    <source>
        <strain evidence="13">DH-2019</strain>
    </source>
</reference>
<feature type="region of interest" description="Disordered" evidence="10">
    <location>
        <begin position="614"/>
        <end position="695"/>
    </location>
</feature>
<evidence type="ECO:0000256" key="5">
    <source>
        <dbReference type="ARBA" id="ARBA00022737"/>
    </source>
</evidence>
<evidence type="ECO:0000256" key="4">
    <source>
        <dbReference type="ARBA" id="ARBA00022553"/>
    </source>
</evidence>
<evidence type="ECO:0000256" key="7">
    <source>
        <dbReference type="ARBA" id="ARBA00023159"/>
    </source>
</evidence>
<dbReference type="SUPFAM" id="SSF50104">
    <property type="entry name" value="Translation proteins SH3-like domain"/>
    <property type="match status" value="1"/>
</dbReference>
<feature type="compositionally biased region" description="Low complexity" evidence="10">
    <location>
        <begin position="652"/>
        <end position="661"/>
    </location>
</feature>
<dbReference type="InterPro" id="IPR005825">
    <property type="entry name" value="Ribosomal_uL24_CS"/>
</dbReference>
<dbReference type="InterPro" id="IPR014722">
    <property type="entry name" value="Rib_uL2_dom2"/>
</dbReference>
<dbReference type="PANTHER" id="PTHR11125">
    <property type="entry name" value="SUPPRESSOR OF TY 5"/>
    <property type="match status" value="1"/>
</dbReference>
<comment type="subcellular location">
    <subcellularLocation>
        <location evidence="1">Nucleus</location>
    </subcellularLocation>
</comment>
<dbReference type="Gene3D" id="3.30.70.940">
    <property type="entry name" value="NusG, N-terminal domain"/>
    <property type="match status" value="1"/>
</dbReference>
<keyword evidence="8" id="KW-0804">Transcription</keyword>
<evidence type="ECO:0000259" key="12">
    <source>
        <dbReference type="SMART" id="SM00739"/>
    </source>
</evidence>
<dbReference type="Pfam" id="PF23290">
    <property type="entry name" value="KOW5_SPT5"/>
    <property type="match status" value="1"/>
</dbReference>
<gene>
    <name evidence="13" type="ORF">DH2020_034765</name>
</gene>
<dbReference type="Pfam" id="PF11942">
    <property type="entry name" value="Spt5_N"/>
    <property type="match status" value="1"/>
</dbReference>
<keyword evidence="7" id="KW-0010">Activator</keyword>
<organism evidence="13 14">
    <name type="scientific">Rehmannia glutinosa</name>
    <name type="common">Chinese foxglove</name>
    <dbReference type="NCBI Taxonomy" id="99300"/>
    <lineage>
        <taxon>Eukaryota</taxon>
        <taxon>Viridiplantae</taxon>
        <taxon>Streptophyta</taxon>
        <taxon>Embryophyta</taxon>
        <taxon>Tracheophyta</taxon>
        <taxon>Spermatophyta</taxon>
        <taxon>Magnoliopsida</taxon>
        <taxon>eudicotyledons</taxon>
        <taxon>Gunneridae</taxon>
        <taxon>Pentapetalae</taxon>
        <taxon>asterids</taxon>
        <taxon>lamiids</taxon>
        <taxon>Lamiales</taxon>
        <taxon>Orobanchaceae</taxon>
        <taxon>Rehmannieae</taxon>
        <taxon>Rehmannia</taxon>
    </lineage>
</organism>
<keyword evidence="3" id="KW-0678">Repressor</keyword>
<dbReference type="SMART" id="SM00738">
    <property type="entry name" value="NGN"/>
    <property type="match status" value="1"/>
</dbReference>
<evidence type="ECO:0000256" key="10">
    <source>
        <dbReference type="SAM" id="MobiDB-lite"/>
    </source>
</evidence>
<dbReference type="InterPro" id="IPR008991">
    <property type="entry name" value="Translation_prot_SH3-like_sf"/>
</dbReference>
<dbReference type="InterPro" id="IPR041973">
    <property type="entry name" value="KOW_Spt5_1"/>
</dbReference>
<feature type="domain" description="KOW" evidence="12">
    <location>
        <begin position="447"/>
        <end position="474"/>
    </location>
</feature>
<dbReference type="PANTHER" id="PTHR11125:SF7">
    <property type="entry name" value="TRANSCRIPTION ELONGATION FACTOR SPT5"/>
    <property type="match status" value="1"/>
</dbReference>
<dbReference type="InterPro" id="IPR022581">
    <property type="entry name" value="Spt5_N"/>
</dbReference>
<feature type="compositionally biased region" description="Pro residues" evidence="10">
    <location>
        <begin position="552"/>
        <end position="563"/>
    </location>
</feature>
<dbReference type="CDD" id="cd06081">
    <property type="entry name" value="KOW_Spt5_1"/>
    <property type="match status" value="1"/>
</dbReference>
<dbReference type="Pfam" id="PF23284">
    <property type="entry name" value="KOW2_Spt5"/>
    <property type="match status" value="1"/>
</dbReference>
<evidence type="ECO:0000256" key="2">
    <source>
        <dbReference type="ARBA" id="ARBA00006956"/>
    </source>
</evidence>
<dbReference type="Proteomes" id="UP001318860">
    <property type="component" value="Unassembled WGS sequence"/>
</dbReference>
<dbReference type="InterPro" id="IPR006645">
    <property type="entry name" value="NGN-like_dom"/>
</dbReference>
<evidence type="ECO:0000313" key="13">
    <source>
        <dbReference type="EMBL" id="KAK6131488.1"/>
    </source>
</evidence>
<keyword evidence="9" id="KW-0539">Nucleus</keyword>
<comment type="similarity">
    <text evidence="2">Belongs to the SPT5 family.</text>
</comment>
<feature type="compositionally biased region" description="Acidic residues" evidence="10">
    <location>
        <begin position="46"/>
        <end position="65"/>
    </location>
</feature>
<feature type="domain" description="KOW" evidence="12">
    <location>
        <begin position="580"/>
        <end position="607"/>
    </location>
</feature>
<feature type="domain" description="KOW" evidence="12">
    <location>
        <begin position="745"/>
        <end position="772"/>
    </location>
</feature>
<dbReference type="InterPro" id="IPR041976">
    <property type="entry name" value="KOW_Spt5_3"/>
</dbReference>